<dbReference type="PROSITE" id="PS50902">
    <property type="entry name" value="FLAVODOXIN_LIKE"/>
    <property type="match status" value="1"/>
</dbReference>
<dbReference type="PANTHER" id="PTHR30546:SF23">
    <property type="entry name" value="FLAVOPROTEIN-LIKE PROTEIN YCP4-RELATED"/>
    <property type="match status" value="1"/>
</dbReference>
<feature type="region of interest" description="Disordered" evidence="4">
    <location>
        <begin position="202"/>
        <end position="226"/>
    </location>
</feature>
<dbReference type="EMBL" id="SBKP01000005">
    <property type="protein sequence ID" value="RXR29322.1"/>
    <property type="molecule type" value="Genomic_DNA"/>
</dbReference>
<reference evidence="7" key="1">
    <citation type="submission" date="2019-01" db="EMBL/GenBank/DDBJ databases">
        <title>Cytophagaceae bacterium strain CAR-16.</title>
        <authorList>
            <person name="Chen W.-M."/>
        </authorList>
    </citation>
    <scope>NUCLEOTIDE SEQUENCE [LARGE SCALE GENOMIC DNA]</scope>
    <source>
        <strain evidence="7">CHR27</strain>
    </source>
</reference>
<dbReference type="Pfam" id="PF03358">
    <property type="entry name" value="FMN_red"/>
    <property type="match status" value="1"/>
</dbReference>
<dbReference type="AlphaFoldDB" id="A0A4Q1KIB8"/>
<dbReference type="InterPro" id="IPR008254">
    <property type="entry name" value="Flavodoxin/NO_synth"/>
</dbReference>
<dbReference type="GO" id="GO:0016020">
    <property type="term" value="C:membrane"/>
    <property type="evidence" value="ECO:0007669"/>
    <property type="project" value="TreeGrafter"/>
</dbReference>
<organism evidence="6 7">
    <name type="scientific">Sphingobium fluviale</name>
    <dbReference type="NCBI Taxonomy" id="2506423"/>
    <lineage>
        <taxon>Bacteria</taxon>
        <taxon>Pseudomonadati</taxon>
        <taxon>Pseudomonadota</taxon>
        <taxon>Alphaproteobacteria</taxon>
        <taxon>Sphingomonadales</taxon>
        <taxon>Sphingomonadaceae</taxon>
        <taxon>Sphingobium</taxon>
    </lineage>
</organism>
<evidence type="ECO:0000256" key="2">
    <source>
        <dbReference type="ARBA" id="ARBA00022630"/>
    </source>
</evidence>
<accession>A0A4Q1KIB8</accession>
<dbReference type="InterPro" id="IPR029039">
    <property type="entry name" value="Flavoprotein-like_sf"/>
</dbReference>
<dbReference type="GO" id="GO:0009055">
    <property type="term" value="F:electron transfer activity"/>
    <property type="evidence" value="ECO:0007669"/>
    <property type="project" value="InterPro"/>
</dbReference>
<dbReference type="OrthoDB" id="9801479at2"/>
<evidence type="ECO:0000256" key="3">
    <source>
        <dbReference type="ARBA" id="ARBA00022643"/>
    </source>
</evidence>
<sequence>MTTETVAISVAIVYHSAYGHTQRVAEAIARGVGMTAGATPLLLTVEEVPSHWDDLEAADAIIFGGPTYVGSLSAATKAFMDASSPVVAVEKRWNGKIAGGFTNAGSRGGDKQNSLIQLMSFAAQHHMIWVGLGLGYGNNRHNTNDDILNRDTYSLGLATQSNIDQGEEAPPASDLRTAEFYGRRIADFAQIAVAGRRALGRPAFPDGPGGSEIHDPERRGILAPTT</sequence>
<keyword evidence="2" id="KW-0285">Flavoprotein</keyword>
<dbReference type="PANTHER" id="PTHR30546">
    <property type="entry name" value="FLAVODOXIN-RELATED PROTEIN WRBA-RELATED"/>
    <property type="match status" value="1"/>
</dbReference>
<feature type="domain" description="Flavodoxin-like" evidence="5">
    <location>
        <begin position="10"/>
        <end position="186"/>
    </location>
</feature>
<dbReference type="Gene3D" id="3.40.50.360">
    <property type="match status" value="1"/>
</dbReference>
<name>A0A4Q1KIB8_9SPHN</name>
<comment type="caution">
    <text evidence="6">The sequence shown here is derived from an EMBL/GenBank/DDBJ whole genome shotgun (WGS) entry which is preliminary data.</text>
</comment>
<dbReference type="Proteomes" id="UP000290958">
    <property type="component" value="Unassembled WGS sequence"/>
</dbReference>
<dbReference type="InterPro" id="IPR005025">
    <property type="entry name" value="FMN_Rdtase-like_dom"/>
</dbReference>
<keyword evidence="7" id="KW-1185">Reference proteome</keyword>
<gene>
    <name evidence="6" type="ORF">EQG66_07490</name>
</gene>
<evidence type="ECO:0000256" key="4">
    <source>
        <dbReference type="SAM" id="MobiDB-lite"/>
    </source>
</evidence>
<evidence type="ECO:0000259" key="5">
    <source>
        <dbReference type="PROSITE" id="PS50902"/>
    </source>
</evidence>
<dbReference type="RefSeq" id="WP_129403959.1">
    <property type="nucleotide sequence ID" value="NZ_SBKP01000005.1"/>
</dbReference>
<evidence type="ECO:0000256" key="1">
    <source>
        <dbReference type="ARBA" id="ARBA00001917"/>
    </source>
</evidence>
<proteinExistence type="predicted"/>
<dbReference type="GO" id="GO:0010181">
    <property type="term" value="F:FMN binding"/>
    <property type="evidence" value="ECO:0007669"/>
    <property type="project" value="InterPro"/>
</dbReference>
<keyword evidence="3" id="KW-0288">FMN</keyword>
<protein>
    <submittedName>
        <fullName evidence="6">Flavodoxin family protein</fullName>
    </submittedName>
</protein>
<evidence type="ECO:0000313" key="7">
    <source>
        <dbReference type="Proteomes" id="UP000290958"/>
    </source>
</evidence>
<dbReference type="GO" id="GO:0003955">
    <property type="term" value="F:NAD(P)H dehydrogenase (quinone) activity"/>
    <property type="evidence" value="ECO:0007669"/>
    <property type="project" value="TreeGrafter"/>
</dbReference>
<dbReference type="InterPro" id="IPR001226">
    <property type="entry name" value="Flavodoxin_CS"/>
</dbReference>
<comment type="cofactor">
    <cofactor evidence="1">
        <name>FMN</name>
        <dbReference type="ChEBI" id="CHEBI:58210"/>
    </cofactor>
</comment>
<dbReference type="PROSITE" id="PS00201">
    <property type="entry name" value="FLAVODOXIN"/>
    <property type="match status" value="1"/>
</dbReference>
<evidence type="ECO:0000313" key="6">
    <source>
        <dbReference type="EMBL" id="RXR29322.1"/>
    </source>
</evidence>
<dbReference type="SUPFAM" id="SSF52218">
    <property type="entry name" value="Flavoproteins"/>
    <property type="match status" value="1"/>
</dbReference>